<dbReference type="STRING" id="1265861.BCAMP_12498"/>
<dbReference type="EMBL" id="AODH01000077">
    <property type="protein sequence ID" value="EUJ34179.1"/>
    <property type="molecule type" value="Genomic_DNA"/>
</dbReference>
<dbReference type="AlphaFoldDB" id="W7C410"/>
<dbReference type="InterPro" id="IPR026466">
    <property type="entry name" value="Fim_isopep_form_D2_dom"/>
</dbReference>
<sequence>MLWEYKGNTQETFFLKGEKMASKQFIRFLMLTVCLMGFLLISNQVLADTQERENAANIDLDRPERPEQATVNPLLRSGLTELRKSSSIVGSPNHETTTSNTVIPEKYDFIMHFSKETKVKPFGTTWKIHDENWGGAYSGYTVVKPSDSLKGKIGVLYTNVAEYQGQKVDLKITVTGWSQYLNKGKTTLITYGDKGISHSQSGFNYVNQRWEFINQKTGKPLSVEGFFVTFNDLDSNQSIQLDKQSVTNTEKVYAPKNSTIRYEGLSGERKYSNENGVNSSTTDDKYAMTITFNKASQFNFKWGKDYDKAGYNKDWFFDPSWTGGDYLSYVDTKIARTEIPKPTKSIVVKDKLVTSSVMDKKTDAIDYRVNHRVPKERSDFYYKSYTLTDTLAAPLELQSTSIKDANGTNRNSYFKVTQSGNEITVSATSAALKTTGFYDKDYSFNFKTKIKKNYNLEPLIKDKQIIFLNKASVKVDKTSKTTNEVKTVLKVKKLTVIHYDKTDNKELKKEVFTKFKGDSYKAVPLKTLKNKDGYQYVSYDGKTYEGTMGDSDITLRLPYVIPKVTVNSERIEILTNKASQSTGLETKVTLSKSDQNSSHADLSQLKYKISIKDTAENKIVASETRLYKEFKKETTFSLPLKTKKADEKIPYQVLVEFVDNKTNINANTETTNFKTHGYTASEKRFSNADLKKGALDYKGVIQTIKNRTDTQVKEKFETFAFSLNDQIKTKTGYGFEMKSDMTYTNELSKQTSLDLKMKVPESFVDSYLDYDIVNKQLAIPLEQTQKNNETISNGIQQYVAYDYPEVYVEEKTGSLFTRKQVQENDSKIKNETLFGGRKWYVPIWHDLGQSSFEIETEKPMGVHQVTIDMKQDIDVYAYMYATIDSETQAKDELLLQPIYPDKQKVEGWTAAEQAWLKK</sequence>
<evidence type="ECO:0000313" key="2">
    <source>
        <dbReference type="Proteomes" id="UP000019243"/>
    </source>
</evidence>
<proteinExistence type="predicted"/>
<gene>
    <name evidence="1" type="ORF">BCAMP_12498</name>
</gene>
<protein>
    <submittedName>
        <fullName evidence="1">Uncharacterized protein</fullName>
    </submittedName>
</protein>
<evidence type="ECO:0000313" key="1">
    <source>
        <dbReference type="EMBL" id="EUJ34179.1"/>
    </source>
</evidence>
<dbReference type="Gene3D" id="2.60.40.740">
    <property type="match status" value="1"/>
</dbReference>
<accession>W7C410</accession>
<keyword evidence="2" id="KW-1185">Reference proteome</keyword>
<comment type="caution">
    <text evidence="1">The sequence shown here is derived from an EMBL/GenBank/DDBJ whole genome shotgun (WGS) entry which is preliminary data.</text>
</comment>
<name>W7C410_9LIST</name>
<dbReference type="Proteomes" id="UP000019243">
    <property type="component" value="Unassembled WGS sequence"/>
</dbReference>
<organism evidence="1 2">
    <name type="scientific">Brochothrix campestris FSL F6-1037</name>
    <dbReference type="NCBI Taxonomy" id="1265861"/>
    <lineage>
        <taxon>Bacteria</taxon>
        <taxon>Bacillati</taxon>
        <taxon>Bacillota</taxon>
        <taxon>Bacilli</taxon>
        <taxon>Bacillales</taxon>
        <taxon>Listeriaceae</taxon>
        <taxon>Brochothrix</taxon>
    </lineage>
</organism>
<dbReference type="NCBIfam" id="TIGR04226">
    <property type="entry name" value="RrgB_K2N_iso_D2"/>
    <property type="match status" value="1"/>
</dbReference>
<reference evidence="1 2" key="1">
    <citation type="submission" date="2012-12" db="EMBL/GenBank/DDBJ databases">
        <title>Novel taxa of Listeriaceae from agricultural environments in the United States.</title>
        <authorList>
            <person name="den Bakker H.C."/>
            <person name="Allred A."/>
            <person name="Warchocki S."/>
            <person name="Wright E.M."/>
            <person name="Burrell A."/>
            <person name="Nightingale K.K."/>
            <person name="Kephart D."/>
            <person name="Wiedmann M."/>
        </authorList>
    </citation>
    <scope>NUCLEOTIDE SEQUENCE [LARGE SCALE GENOMIC DNA]</scope>
    <source>
        <strain evidence="1 2">FSL F6-1037</strain>
    </source>
</reference>